<evidence type="ECO:0000313" key="4">
    <source>
        <dbReference type="Proteomes" id="UP000006526"/>
    </source>
</evidence>
<dbReference type="Proteomes" id="UP000006526">
    <property type="component" value="Segment"/>
</dbReference>
<protein>
    <submittedName>
        <fullName evidence="3">Baseplate hub + tail lysozyme</fullName>
    </submittedName>
</protein>
<dbReference type="GeneID" id="10329340"/>
<organism evidence="3 4">
    <name type="scientific">Synechococcus phage S-SSM5</name>
    <dbReference type="NCBI Taxonomy" id="445685"/>
    <lineage>
        <taxon>Viruses</taxon>
        <taxon>Duplodnaviria</taxon>
        <taxon>Heunggongvirae</taxon>
        <taxon>Uroviricota</taxon>
        <taxon>Caudoviricetes</taxon>
        <taxon>Pantevenvirales</taxon>
        <taxon>Kyanoviridae</taxon>
        <taxon>Glaucusvirus</taxon>
        <taxon>Glaucusvirus ssm5</taxon>
    </lineage>
</organism>
<feature type="compositionally biased region" description="Polar residues" evidence="1">
    <location>
        <begin position="189"/>
        <end position="204"/>
    </location>
</feature>
<dbReference type="RefSeq" id="YP_004324628.1">
    <property type="nucleotide sequence ID" value="NC_015289.1"/>
</dbReference>
<gene>
    <name evidence="3" type="primary">gp5</name>
    <name evidence="3" type="ORF">SSSM5_023</name>
</gene>
<evidence type="ECO:0000259" key="2">
    <source>
        <dbReference type="Pfam" id="PF06714"/>
    </source>
</evidence>
<evidence type="ECO:0000313" key="3">
    <source>
        <dbReference type="EMBL" id="ADO98045.1"/>
    </source>
</evidence>
<reference evidence="3 4" key="1">
    <citation type="journal article" date="2010" name="Environ. Microbiol.">
        <title>Genomic analysis of oceanic cyanobacterial myoviruses compared with T4-like myoviruses from diverse hosts and environments.</title>
        <authorList>
            <person name="Sullivan M.B."/>
            <person name="Huang K.H."/>
            <person name="Ignacio-Espinoza J.C."/>
            <person name="Berlin A.M."/>
            <person name="Kelly L."/>
            <person name="Weigele P.R."/>
            <person name="DeFrancesco A.S."/>
            <person name="Kern S.E."/>
            <person name="Thompson L.R."/>
            <person name="Young S."/>
            <person name="Yandava C."/>
            <person name="Fu R."/>
            <person name="Krastins B."/>
            <person name="Chase M."/>
            <person name="Sarracino D."/>
            <person name="Osburne M.S."/>
            <person name="Henn M.R."/>
            <person name="Chisholm S.W."/>
        </authorList>
    </citation>
    <scope>NUCLEOTIDE SEQUENCE [LARGE SCALE GENOMIC DNA]</scope>
    <source>
        <strain evidence="3">8102-12</strain>
    </source>
</reference>
<dbReference type="InterPro" id="IPR009590">
    <property type="entry name" value="Gp5_OB_N"/>
</dbReference>
<dbReference type="Gene3D" id="2.40.50.260">
    <property type="entry name" value="Nucleic acid-binding protein domain"/>
    <property type="match status" value="1"/>
</dbReference>
<name>E3SK65_9CAUD</name>
<dbReference type="Pfam" id="PF06714">
    <property type="entry name" value="Gp5_OB"/>
    <property type="match status" value="1"/>
</dbReference>
<dbReference type="EMBL" id="GU071097">
    <property type="protein sequence ID" value="ADO98045.1"/>
    <property type="molecule type" value="Genomic_DNA"/>
</dbReference>
<keyword evidence="4" id="KW-1185">Reference proteome</keyword>
<accession>E3SK65</accession>
<dbReference type="SUPFAM" id="SSF69255">
    <property type="entry name" value="gp5 N-terminal domain-like"/>
    <property type="match status" value="1"/>
</dbReference>
<feature type="region of interest" description="Disordered" evidence="1">
    <location>
        <begin position="173"/>
        <end position="217"/>
    </location>
</feature>
<feature type="domain" description="Protein Gp5 N-terminal OB-fold" evidence="2">
    <location>
        <begin position="55"/>
        <end position="128"/>
    </location>
</feature>
<sequence>MQTIDGIVNEPTINFVGKDGFFWWVGEVEDNEDPMELGRVKVRVLGYYTNVRGGTTTSLPTEKLPWATCLQHTSQAGNDGQGESSGQLQPGAIVMGFFMDGEQAQMPIVIGVLRVQKSNDTKIKQQFAFTGEAMEPGLSVNASALHPSQPNSTMAGTKEEGFLRQSDNNAVALPGSQRADAGGPGSPKSVATSPGISGSSTNTSKPRDPEKPIPAANGVGGPWKVLEYKLGYLIEDIADTAGTLVKNEEGDFLDIVEGKIITAGVLTSKVQNFLSAVFTQVVAAVRQSLANLAESLELVSLLGGATGVPFVTFTAIQTAVQTILSQLCVVDSQLMSMIADPVGALIGFVEQFLEGLIDQATMIKNSVQEVIDQIICQVQSLLQTALTVVDTVKTIVAGVEKAQEVIETWEKGTEIFNDAQDFFKKGLTSLTGLMALFLKFASSGCNRELTGGKDTVGWYPLFGVTHCSPEELDRINKIRGRNRGSCGDNTSGGGLLDNILADADPYLTAAKNYVNGAYDLFIGTPGRTATIQRKDNGTTHTSIKVSQKAYAEYTFKKALREQKPDISEDELESKLKAYKAEQSGTKDDVLVADHSSYSGTKTEEVHGDSCEQVDGAKVQNIDGDYHLDITGDCHITVGGSFMMNAVGAPKQVDANGKPTNDTKVKKHAITFQSDVDLNVSGAAFTLQASEFNCGAVNTKITGSNFEVSSTVTNIAGGEIVLTAENSVDIIAPSLTELINFPPSPIPKLKTGIIRKIGGSMETIMKPGLSAADAIPRHIVMNTAGYALHQNGISYTNLVLAGAHNTLCKAGPVSITATGGPFSVISTMAVNITATLAVNVKGLSIFLN</sequence>
<evidence type="ECO:0000256" key="1">
    <source>
        <dbReference type="SAM" id="MobiDB-lite"/>
    </source>
</evidence>
<proteinExistence type="predicted"/>
<dbReference type="KEGG" id="vg:10329340"/>
<dbReference type="OrthoDB" id="6701at10239"/>